<accession>A0A644UAJ0</accession>
<gene>
    <name evidence="2" type="ORF">SDC9_21844</name>
</gene>
<sequence>MRSIFPKYLLPAFLLMACFINIKAQGRYLHMKGNIDNEESVTADFVIFGSKITGAVQNHFTAGEPEFFSGEINAEGQVELRGKDSDKTIISGSLNKEGTFYGNWLNQAGEARPFEMSPLYPEGTHVLTAVSVTSVQSLNDEQGSPVAAYEASYLSLPREKYEAISEKLAGLVYSALFRSKPAIDPLALLRNQETDFFNQYRSSSDGIDIQKNYQHLNWEKSRLLSVAFNENNIISLYLRDYAYTGGTEGLEINRMLVFDAERGEKVDFSDLYLNESASAITGLIRNVICAKTGIDPAADLTGYGFFSNEIPVPQHFALTAYGILCNYNIYEIAGPETGAVSVFLPYRQLQPLLNPLHPVVARLK</sequence>
<dbReference type="AlphaFoldDB" id="A0A644UAJ0"/>
<comment type="caution">
    <text evidence="2">The sequence shown here is derived from an EMBL/GenBank/DDBJ whole genome shotgun (WGS) entry which is preliminary data.</text>
</comment>
<protein>
    <recommendedName>
        <fullName evidence="1">DUF3298 domain-containing protein</fullName>
    </recommendedName>
</protein>
<dbReference type="Pfam" id="PF11738">
    <property type="entry name" value="DUF3298"/>
    <property type="match status" value="1"/>
</dbReference>
<organism evidence="2">
    <name type="scientific">bioreactor metagenome</name>
    <dbReference type="NCBI Taxonomy" id="1076179"/>
    <lineage>
        <taxon>unclassified sequences</taxon>
        <taxon>metagenomes</taxon>
        <taxon>ecological metagenomes</taxon>
    </lineage>
</organism>
<evidence type="ECO:0000259" key="1">
    <source>
        <dbReference type="Pfam" id="PF11738"/>
    </source>
</evidence>
<dbReference type="EMBL" id="VSSQ01000093">
    <property type="protein sequence ID" value="MPL75999.1"/>
    <property type="molecule type" value="Genomic_DNA"/>
</dbReference>
<dbReference type="InterPro" id="IPR037126">
    <property type="entry name" value="PdaC/RsiV-like_sf"/>
</dbReference>
<dbReference type="InterPro" id="IPR021729">
    <property type="entry name" value="DUF3298"/>
</dbReference>
<dbReference type="PROSITE" id="PS51257">
    <property type="entry name" value="PROKAR_LIPOPROTEIN"/>
    <property type="match status" value="1"/>
</dbReference>
<evidence type="ECO:0000313" key="2">
    <source>
        <dbReference type="EMBL" id="MPL75999.1"/>
    </source>
</evidence>
<name>A0A644UAJ0_9ZZZZ</name>
<proteinExistence type="predicted"/>
<dbReference type="Gene3D" id="3.90.640.20">
    <property type="entry name" value="Heat-shock cognate protein, ATPase"/>
    <property type="match status" value="1"/>
</dbReference>
<reference evidence="2" key="1">
    <citation type="submission" date="2019-08" db="EMBL/GenBank/DDBJ databases">
        <authorList>
            <person name="Kucharzyk K."/>
            <person name="Murdoch R.W."/>
            <person name="Higgins S."/>
            <person name="Loffler F."/>
        </authorList>
    </citation>
    <scope>NUCLEOTIDE SEQUENCE</scope>
</reference>
<feature type="domain" description="DUF3298" evidence="1">
    <location>
        <begin position="271"/>
        <end position="346"/>
    </location>
</feature>
<dbReference type="Gene3D" id="3.30.565.40">
    <property type="entry name" value="Fervidobacterium nodosum Rt17-B1 like"/>
    <property type="match status" value="1"/>
</dbReference>